<sequence length="194" mass="20429">MNTSIGIALLLLFASAHSDSGVKQSNYNVLDIREQINSLNKARLKVAKKENVANMHEVTFDPTLESKIKKMTCDDMTANGPDYVVFGFSKILIAAIALESKTEGGDLMKLPPFHPLQTKIACGTRATKCEDELSEICLMGPKSSPVKPSEIKKGSPGTGCSGGDGSSGLCMGGGVSSASTPMTLLSLVIALFMA</sequence>
<reference evidence="2" key="1">
    <citation type="submission" date="2007-07" db="EMBL/GenBank/DDBJ databases">
        <title>PCAP assembly of the Caenorhabditis remanei genome.</title>
        <authorList>
            <consortium name="The Caenorhabditis remanei Sequencing Consortium"/>
            <person name="Wilson R.K."/>
        </authorList>
    </citation>
    <scope>NUCLEOTIDE SEQUENCE [LARGE SCALE GENOMIC DNA]</scope>
    <source>
        <strain evidence="2">PB4641</strain>
    </source>
</reference>
<organism evidence="3">
    <name type="scientific">Caenorhabditis remanei</name>
    <name type="common">Caenorhabditis vulgaris</name>
    <dbReference type="NCBI Taxonomy" id="31234"/>
    <lineage>
        <taxon>Eukaryota</taxon>
        <taxon>Metazoa</taxon>
        <taxon>Ecdysozoa</taxon>
        <taxon>Nematoda</taxon>
        <taxon>Chromadorea</taxon>
        <taxon>Rhabditida</taxon>
        <taxon>Rhabditina</taxon>
        <taxon>Rhabditomorpha</taxon>
        <taxon>Rhabditoidea</taxon>
        <taxon>Rhabditidae</taxon>
        <taxon>Peloderinae</taxon>
        <taxon>Caenorhabditis</taxon>
    </lineage>
</organism>
<protein>
    <submittedName>
        <fullName evidence="2">Uncharacterized protein</fullName>
    </submittedName>
</protein>
<dbReference type="FunCoup" id="E3NFD5">
    <property type="interactions" value="1118"/>
</dbReference>
<proteinExistence type="predicted"/>
<dbReference type="CTD" id="9801039"/>
<dbReference type="GeneID" id="9801039"/>
<dbReference type="KEGG" id="crq:GCK72_003203"/>
<keyword evidence="1" id="KW-0732">Signal</keyword>
<dbReference type="HOGENOM" id="CLU_086463_3_0_1"/>
<keyword evidence="3" id="KW-1185">Reference proteome</keyword>
<dbReference type="AlphaFoldDB" id="E3NFD5"/>
<name>E3NFD5_CAERE</name>
<feature type="signal peptide" evidence="1">
    <location>
        <begin position="1"/>
        <end position="18"/>
    </location>
</feature>
<dbReference type="RefSeq" id="XP_003092888.2">
    <property type="nucleotide sequence ID" value="XM_003092840.2"/>
</dbReference>
<evidence type="ECO:0000256" key="1">
    <source>
        <dbReference type="SAM" id="SignalP"/>
    </source>
</evidence>
<gene>
    <name evidence="2" type="ORF">CRE_20556</name>
</gene>
<dbReference type="InParanoid" id="E3NFD5"/>
<dbReference type="EMBL" id="DS268635">
    <property type="protein sequence ID" value="EFO96046.1"/>
    <property type="molecule type" value="Genomic_DNA"/>
</dbReference>
<dbReference type="Proteomes" id="UP000008281">
    <property type="component" value="Unassembled WGS sequence"/>
</dbReference>
<accession>E3NFD5</accession>
<feature type="chain" id="PRO_5003177442" evidence="1">
    <location>
        <begin position="19"/>
        <end position="194"/>
    </location>
</feature>
<evidence type="ECO:0000313" key="2">
    <source>
        <dbReference type="EMBL" id="EFO96046.1"/>
    </source>
</evidence>
<dbReference type="OrthoDB" id="5908988at2759"/>
<evidence type="ECO:0000313" key="3">
    <source>
        <dbReference type="Proteomes" id="UP000008281"/>
    </source>
</evidence>